<gene>
    <name evidence="2" type="ORF">N7476_004862</name>
</gene>
<comment type="caution">
    <text evidence="2">The sequence shown here is derived from an EMBL/GenBank/DDBJ whole genome shotgun (WGS) entry which is preliminary data.</text>
</comment>
<reference evidence="2" key="2">
    <citation type="journal article" date="2023" name="IMA Fungus">
        <title>Comparative genomic study of the Penicillium genus elucidates a diverse pangenome and 15 lateral gene transfer events.</title>
        <authorList>
            <person name="Petersen C."/>
            <person name="Sorensen T."/>
            <person name="Nielsen M.R."/>
            <person name="Sondergaard T.E."/>
            <person name="Sorensen J.L."/>
            <person name="Fitzpatrick D.A."/>
            <person name="Frisvad J.C."/>
            <person name="Nielsen K.L."/>
        </authorList>
    </citation>
    <scope>NUCLEOTIDE SEQUENCE</scope>
    <source>
        <strain evidence="2">IBT 21472</strain>
    </source>
</reference>
<keyword evidence="3" id="KW-1185">Reference proteome</keyword>
<dbReference type="Proteomes" id="UP001147746">
    <property type="component" value="Unassembled WGS sequence"/>
</dbReference>
<evidence type="ECO:0000313" key="2">
    <source>
        <dbReference type="EMBL" id="KAJ5318442.1"/>
    </source>
</evidence>
<accession>A0A9W9PYS7</accession>
<dbReference type="AlphaFoldDB" id="A0A9W9PYS7"/>
<protein>
    <submittedName>
        <fullName evidence="2">Uncharacterized protein</fullName>
    </submittedName>
</protein>
<sequence length="128" mass="14518">MSWIADREGNNPDTRRQINRLSRQVIQMAEEISLLTSTIQHQLPPMPSKARKSRKKTGKFSALTTKDAKRHATTRKEKEHAASVRKGRKMAPPSLLLTPESATEEAESAETPSRPPLDPVYYFNTDYL</sequence>
<proteinExistence type="predicted"/>
<feature type="compositionally biased region" description="Basic residues" evidence="1">
    <location>
        <begin position="49"/>
        <end position="58"/>
    </location>
</feature>
<reference evidence="2" key="1">
    <citation type="submission" date="2022-12" db="EMBL/GenBank/DDBJ databases">
        <authorList>
            <person name="Petersen C."/>
        </authorList>
    </citation>
    <scope>NUCLEOTIDE SEQUENCE</scope>
    <source>
        <strain evidence="2">IBT 21472</strain>
    </source>
</reference>
<name>A0A9W9PYS7_9EURO</name>
<feature type="region of interest" description="Disordered" evidence="1">
    <location>
        <begin position="37"/>
        <end position="128"/>
    </location>
</feature>
<evidence type="ECO:0000313" key="3">
    <source>
        <dbReference type="Proteomes" id="UP001147746"/>
    </source>
</evidence>
<dbReference type="EMBL" id="JAPZBO010000004">
    <property type="protein sequence ID" value="KAJ5318442.1"/>
    <property type="molecule type" value="Genomic_DNA"/>
</dbReference>
<evidence type="ECO:0000256" key="1">
    <source>
        <dbReference type="SAM" id="MobiDB-lite"/>
    </source>
</evidence>
<organism evidence="2 3">
    <name type="scientific">Penicillium atrosanguineum</name>
    <dbReference type="NCBI Taxonomy" id="1132637"/>
    <lineage>
        <taxon>Eukaryota</taxon>
        <taxon>Fungi</taxon>
        <taxon>Dikarya</taxon>
        <taxon>Ascomycota</taxon>
        <taxon>Pezizomycotina</taxon>
        <taxon>Eurotiomycetes</taxon>
        <taxon>Eurotiomycetidae</taxon>
        <taxon>Eurotiales</taxon>
        <taxon>Aspergillaceae</taxon>
        <taxon>Penicillium</taxon>
    </lineage>
</organism>